<accession>F0WQ77</accession>
<dbReference type="HOGENOM" id="CLU_1681139_0_0_1"/>
<reference evidence="1" key="1">
    <citation type="journal article" date="2011" name="PLoS Biol.">
        <title>Gene gain and loss during evolution of obligate parasitism in the white rust pathogen of Arabidopsis thaliana.</title>
        <authorList>
            <person name="Kemen E."/>
            <person name="Gardiner A."/>
            <person name="Schultz-Larsen T."/>
            <person name="Kemen A.C."/>
            <person name="Balmuth A.L."/>
            <person name="Robert-Seilaniantz A."/>
            <person name="Bailey K."/>
            <person name="Holub E."/>
            <person name="Studholme D.J."/>
            <person name="Maclean D."/>
            <person name="Jones J.D."/>
        </authorList>
    </citation>
    <scope>NUCLEOTIDE SEQUENCE</scope>
</reference>
<dbReference type="AlphaFoldDB" id="F0WQ77"/>
<gene>
    <name evidence="1" type="primary">AlNc14C195G8558</name>
    <name evidence="2" type="synonym">AlNc14C403G11396</name>
    <name evidence="1" type="ORF">ALNC14_096270</name>
    <name evidence="2" type="ORF">ALNC14_128430</name>
</gene>
<organism evidence="1">
    <name type="scientific">Albugo laibachii Nc14</name>
    <dbReference type="NCBI Taxonomy" id="890382"/>
    <lineage>
        <taxon>Eukaryota</taxon>
        <taxon>Sar</taxon>
        <taxon>Stramenopiles</taxon>
        <taxon>Oomycota</taxon>
        <taxon>Peronosporomycetes</taxon>
        <taxon>Albuginales</taxon>
        <taxon>Albuginaceae</taxon>
        <taxon>Albugo</taxon>
    </lineage>
</organism>
<dbReference type="EMBL" id="FR824446">
    <property type="protein sequence ID" value="CCA26699.1"/>
    <property type="molecule type" value="Genomic_DNA"/>
</dbReference>
<evidence type="ECO:0000313" key="1">
    <source>
        <dbReference type="EMBL" id="CCA23483.1"/>
    </source>
</evidence>
<name>F0WQ77_9STRA</name>
<proteinExistence type="predicted"/>
<reference evidence="1" key="2">
    <citation type="submission" date="2011-02" db="EMBL/GenBank/DDBJ databases">
        <authorList>
            <person name="MacLean D."/>
        </authorList>
    </citation>
    <scope>NUCLEOTIDE SEQUENCE</scope>
</reference>
<evidence type="ECO:0000313" key="2">
    <source>
        <dbReference type="EMBL" id="CCA26699.1"/>
    </source>
</evidence>
<sequence length="157" mass="18038">MNPALEEEILQESEPLLQNNMISSPSRLSHTESDATQSNLRVTIVRVRYKTKRCLACYVLVHDVLVVSTIEGYVWMVEPKTGDWLCNCAMTADSIFEYSRGILGLQQVPLSELNVHLYGHDSLRSIYRWKHQLKSLPIHLPWGKDASIKSEKLEQDR</sequence>
<protein>
    <submittedName>
        <fullName evidence="1">AlNc14C195G8558 protein</fullName>
    </submittedName>
    <submittedName>
        <fullName evidence="2">AlNc14C403G11396 protein</fullName>
    </submittedName>
</protein>
<dbReference type="EMBL" id="FR824240">
    <property type="protein sequence ID" value="CCA23483.1"/>
    <property type="molecule type" value="Genomic_DNA"/>
</dbReference>